<accession>A0A0B4UL00</accession>
<dbReference type="RefSeq" id="YP_009118577.1">
    <property type="nucleotide sequence ID" value="NC_026430.1"/>
</dbReference>
<dbReference type="SUPFAM" id="SSF54928">
    <property type="entry name" value="RNA-binding domain, RBD"/>
    <property type="match status" value="1"/>
</dbReference>
<reference evidence="3 4" key="1">
    <citation type="journal article" date="2009" name="J. Invertebr. Pathol.">
        <title>Identification of a new nucleopolyhedrovirus from naturally-infected Condylorrhiza vestigialis (Guenee) (Lepidoptera: Crambidae) larvae on poplar plantations in South Brazil.</title>
        <authorList>
            <person name="Castro M.E."/>
            <person name="Ribeiro Z.M."/>
            <person name="Santos A.C."/>
            <person name="Souza M.L."/>
            <person name="Machado E.B."/>
            <person name="Sousa N.J."/>
            <person name="Moscardi F."/>
        </authorList>
    </citation>
    <scope>NUCLEOTIDE SEQUENCE [LARGE SCALE GENOMIC DNA]</scope>
</reference>
<feature type="coiled-coil region" evidence="1">
    <location>
        <begin position="282"/>
        <end position="309"/>
    </location>
</feature>
<dbReference type="EMBL" id="KJ631623">
    <property type="protein sequence ID" value="AJD09259.1"/>
    <property type="molecule type" value="Genomic_DNA"/>
</dbReference>
<organism evidence="3 4">
    <name type="scientific">Condylorrhiza vestigialis mutiple nucleopolyhedrovirus</name>
    <dbReference type="NCBI Taxonomy" id="1592576"/>
    <lineage>
        <taxon>Viruses</taxon>
        <taxon>Viruses incertae sedis</taxon>
        <taxon>Naldaviricetes</taxon>
        <taxon>Lefavirales</taxon>
        <taxon>Baculoviridae</taxon>
        <taxon>Alphabaculovirus</taxon>
        <taxon>Alphabaculovirus covestigialis</taxon>
    </lineage>
</organism>
<keyword evidence="4" id="KW-1185">Reference proteome</keyword>
<dbReference type="KEGG" id="vg:23301732"/>
<dbReference type="InterPro" id="IPR012677">
    <property type="entry name" value="Nucleotide-bd_a/b_plait_sf"/>
</dbReference>
<evidence type="ECO:0000313" key="3">
    <source>
        <dbReference type="EMBL" id="AJD09259.1"/>
    </source>
</evidence>
<keyword evidence="1" id="KW-0175">Coiled coil</keyword>
<dbReference type="Proteomes" id="UP000202427">
    <property type="component" value="Segment"/>
</dbReference>
<dbReference type="Pfam" id="PF00076">
    <property type="entry name" value="RRM_1"/>
    <property type="match status" value="1"/>
</dbReference>
<evidence type="ECO:0000259" key="2">
    <source>
        <dbReference type="PROSITE" id="PS50102"/>
    </source>
</evidence>
<dbReference type="Gene3D" id="3.30.70.330">
    <property type="match status" value="1"/>
</dbReference>
<proteinExistence type="predicted"/>
<dbReference type="GO" id="GO:0003723">
    <property type="term" value="F:RNA binding"/>
    <property type="evidence" value="ECO:0007669"/>
    <property type="project" value="InterPro"/>
</dbReference>
<evidence type="ECO:0000256" key="1">
    <source>
        <dbReference type="SAM" id="Coils"/>
    </source>
</evidence>
<dbReference type="InterPro" id="IPR035979">
    <property type="entry name" value="RBD_domain_sf"/>
</dbReference>
<evidence type="ECO:0000313" key="4">
    <source>
        <dbReference type="Proteomes" id="UP000202427"/>
    </source>
</evidence>
<sequence length="309" mass="36184">MAANTRATKRRATEESEFSARFKQNKTCNLSDDEFLGYCRLKEIDYYDALKLNLESEAPFDEQFVLLVIRMANVVTKQIRKYRYLTDTHHNNLVHDVLITIEHARNVLTHQNKKSRYDEIVAAKNTNVLKICDTYMKRLKQINKELTEAKINFVNQLKAFNLPLAKAGLSSAVSEQLQKWLQLQPVVVKRPTTMNRILVKWTLFPNQLNYNKHQIEQELRDYFKKFGTIVDVYVCDIETSSAIIEYATLEAQIKAIKESQSPDVHYIVTEYMLTEFYNSQLRAKLRDKVISIESRLHELQLNLQSIQTK</sequence>
<dbReference type="OrthoDB" id="6023at10239"/>
<gene>
    <name evidence="3" type="primary">ORF-94</name>
</gene>
<feature type="domain" description="RRM" evidence="2">
    <location>
        <begin position="201"/>
        <end position="288"/>
    </location>
</feature>
<dbReference type="InterPro" id="IPR000504">
    <property type="entry name" value="RRM_dom"/>
</dbReference>
<dbReference type="PROSITE" id="PS50102">
    <property type="entry name" value="RRM"/>
    <property type="match status" value="1"/>
</dbReference>
<dbReference type="GeneID" id="23301732"/>
<protein>
    <recommendedName>
        <fullName evidence="2">RRM domain-containing protein</fullName>
    </recommendedName>
</protein>
<name>A0A0B4UL00_9ABAC</name>